<protein>
    <submittedName>
        <fullName evidence="1">CHAP domain-containing protein</fullName>
    </submittedName>
</protein>
<evidence type="ECO:0000313" key="1">
    <source>
        <dbReference type="EMBL" id="NYV43491.1"/>
    </source>
</evidence>
<dbReference type="Gene3D" id="3.90.1720.10">
    <property type="entry name" value="endopeptidase domain like (from Nostoc punctiforme)"/>
    <property type="match status" value="1"/>
</dbReference>
<dbReference type="EMBL" id="JABTXY010000025">
    <property type="protein sequence ID" value="NYV43491.1"/>
    <property type="molecule type" value="Genomic_DNA"/>
</dbReference>
<dbReference type="RefSeq" id="WP_155267709.1">
    <property type="nucleotide sequence ID" value="NZ_CP011047.1"/>
</dbReference>
<reference evidence="1 2" key="1">
    <citation type="submission" date="2020-05" db="EMBL/GenBank/DDBJ databases">
        <title>The draft genome of Cronobacter sakazakii strain 145005.</title>
        <authorList>
            <person name="Yang J."/>
            <person name="Liu L."/>
            <person name="Feng Y."/>
            <person name="Zong Z."/>
        </authorList>
    </citation>
    <scope>NUCLEOTIDE SEQUENCE [LARGE SCALE GENOMIC DNA]</scope>
    <source>
        <strain evidence="1 2">145005</strain>
    </source>
</reference>
<gene>
    <name evidence="1" type="ORF">HRR37_14215</name>
</gene>
<name>A0A853HC60_CROSK</name>
<comment type="caution">
    <text evidence="1">The sequence shown here is derived from an EMBL/GenBank/DDBJ whole genome shotgun (WGS) entry which is preliminary data.</text>
</comment>
<dbReference type="Proteomes" id="UP000548673">
    <property type="component" value="Unassembled WGS sequence"/>
</dbReference>
<sequence>MTWDKYAAIRHAHDRAYSNSHHKCELFVKEAIIAGGVDIHPTPSAKDMGNALIQSGFYEVYGEPVAGDVAVINAIPGHPDGHVCIYDGQKWISDFRQRSLYPGDSYRRAHPAFKLYRHY</sequence>
<evidence type="ECO:0000313" key="2">
    <source>
        <dbReference type="Proteomes" id="UP000548673"/>
    </source>
</evidence>
<proteinExistence type="predicted"/>
<organism evidence="1 2">
    <name type="scientific">Cronobacter sakazakii</name>
    <name type="common">Enterobacter sakazakii</name>
    <dbReference type="NCBI Taxonomy" id="28141"/>
    <lineage>
        <taxon>Bacteria</taxon>
        <taxon>Pseudomonadati</taxon>
        <taxon>Pseudomonadota</taxon>
        <taxon>Gammaproteobacteria</taxon>
        <taxon>Enterobacterales</taxon>
        <taxon>Enterobacteriaceae</taxon>
        <taxon>Cronobacter</taxon>
    </lineage>
</organism>
<dbReference type="AlphaFoldDB" id="A0A853HC60"/>
<accession>A0A853HC60</accession>